<dbReference type="EMBL" id="AJ536756">
    <property type="protein sequence ID" value="CAD61147.1"/>
    <property type="molecule type" value="Genomic_DNA"/>
</dbReference>
<dbReference type="Pfam" id="PF14759">
    <property type="entry name" value="Reductase_C"/>
    <property type="match status" value="1"/>
</dbReference>
<organism evidence="7">
    <name type="scientific">Cupriavidus oxalaticus</name>
    <dbReference type="NCBI Taxonomy" id="96344"/>
    <lineage>
        <taxon>Bacteria</taxon>
        <taxon>Pseudomonadati</taxon>
        <taxon>Pseudomonadota</taxon>
        <taxon>Betaproteobacteria</taxon>
        <taxon>Burkholderiales</taxon>
        <taxon>Burkholderiaceae</taxon>
        <taxon>Cupriavidus</taxon>
    </lineage>
</organism>
<accession>Q84EN7</accession>
<dbReference type="GO" id="GO:0016651">
    <property type="term" value="F:oxidoreductase activity, acting on NAD(P)H"/>
    <property type="evidence" value="ECO:0007669"/>
    <property type="project" value="TreeGrafter"/>
</dbReference>
<evidence type="ECO:0000256" key="2">
    <source>
        <dbReference type="ARBA" id="ARBA00022630"/>
    </source>
</evidence>
<dbReference type="PANTHER" id="PTHR43557">
    <property type="entry name" value="APOPTOSIS-INDUCING FACTOR 1"/>
    <property type="match status" value="1"/>
</dbReference>
<dbReference type="PANTHER" id="PTHR43557:SF2">
    <property type="entry name" value="RIESKE DOMAIN-CONTAINING PROTEIN-RELATED"/>
    <property type="match status" value="1"/>
</dbReference>
<feature type="domain" description="FAD/NAD(P)-binding" evidence="5">
    <location>
        <begin position="33"/>
        <end position="321"/>
    </location>
</feature>
<dbReference type="GO" id="GO:0005737">
    <property type="term" value="C:cytoplasm"/>
    <property type="evidence" value="ECO:0007669"/>
    <property type="project" value="TreeGrafter"/>
</dbReference>
<evidence type="ECO:0000313" key="7">
    <source>
        <dbReference type="EMBL" id="CAD61147.1"/>
    </source>
</evidence>
<gene>
    <name evidence="7" type="primary">bphA4</name>
</gene>
<evidence type="ECO:0000256" key="3">
    <source>
        <dbReference type="ARBA" id="ARBA00022827"/>
    </source>
</evidence>
<reference evidence="7" key="1">
    <citation type="journal article" date="2003" name="Appl. Environ. Microbiol.">
        <title>The biphenyl- and 4-chlorobiphenyl-catabolic transposon Tn4371, a member of a new family of genomic islands related to IncP and Ti plasmids.</title>
        <authorList>
            <person name="Toussaint A.C."/>
            <person name="Merlin C."/>
            <person name="Monchy S."/>
            <person name="Benotmane M.A."/>
            <person name="Leplae R."/>
            <person name="Mergeay M."/>
            <person name="Springael D."/>
        </authorList>
    </citation>
    <scope>NUCLEOTIDE SEQUENCE</scope>
    <source>
        <strain evidence="7">A5</strain>
    </source>
</reference>
<evidence type="ECO:0000256" key="4">
    <source>
        <dbReference type="ARBA" id="ARBA00023002"/>
    </source>
</evidence>
<dbReference type="InterPro" id="IPR016156">
    <property type="entry name" value="FAD/NAD-linked_Rdtase_dimer_sf"/>
</dbReference>
<dbReference type="AlphaFoldDB" id="Q84EN7"/>
<dbReference type="GO" id="GO:0051213">
    <property type="term" value="F:dioxygenase activity"/>
    <property type="evidence" value="ECO:0007669"/>
    <property type="project" value="UniProtKB-KW"/>
</dbReference>
<dbReference type="InterPro" id="IPR036188">
    <property type="entry name" value="FAD/NAD-bd_sf"/>
</dbReference>
<name>Q84EN7_9BURK</name>
<dbReference type="Gene3D" id="3.50.50.60">
    <property type="entry name" value="FAD/NAD(P)-binding domain"/>
    <property type="match status" value="2"/>
</dbReference>
<evidence type="ECO:0000259" key="5">
    <source>
        <dbReference type="Pfam" id="PF07992"/>
    </source>
</evidence>
<feature type="domain" description="Reductase C-terminal" evidence="6">
    <location>
        <begin position="341"/>
        <end position="426"/>
    </location>
</feature>
<keyword evidence="7" id="KW-0223">Dioxygenase</keyword>
<dbReference type="Gene3D" id="3.30.390.30">
    <property type="match status" value="1"/>
</dbReference>
<dbReference type="SUPFAM" id="SSF55424">
    <property type="entry name" value="FAD/NAD-linked reductases, dimerisation (C-terminal) domain"/>
    <property type="match status" value="1"/>
</dbReference>
<keyword evidence="4 7" id="KW-0560">Oxidoreductase</keyword>
<proteinExistence type="predicted"/>
<dbReference type="GO" id="GO:0008860">
    <property type="term" value="F:ferredoxin-NAD+ reductase activity"/>
    <property type="evidence" value="ECO:0007669"/>
    <property type="project" value="UniProtKB-EC"/>
</dbReference>
<dbReference type="InterPro" id="IPR028202">
    <property type="entry name" value="Reductase_C"/>
</dbReference>
<evidence type="ECO:0000256" key="1">
    <source>
        <dbReference type="ARBA" id="ARBA00001974"/>
    </source>
</evidence>
<dbReference type="InterPro" id="IPR023753">
    <property type="entry name" value="FAD/NAD-binding_dom"/>
</dbReference>
<dbReference type="PRINTS" id="PR00469">
    <property type="entry name" value="PNDRDTASEII"/>
</dbReference>
<sequence length="431" mass="45712">MRPGNLLLNWAAPFSNDLSSHCTMPQEAMKAPVVVLGAGLAAVSFASELRQAGYQGPLTVVGDEAEPPYDRPPLSKDFMGHGDAEKIRLDCKRAPEVEWLLGVAAQSFDPQAHTVTLSDGRTLPYGTLVLATGATPRTLPALQSAPMPVHTLRTLEDARRIQVGLRPQARLLIVGGGVIGLELAATARAAGVHVTLVETQPRLMGRAASSTLSDFVARYHAAQGVDLRFGRSVTGFTEGTVLLDDGARIAADMVVVGIGVVTNDALARAARLACDDGIFVDAFGRTTCPDVYAIGDVTRQRNPLSGRFERIETWSNAQNQGIAVARHLVDPAAPGYAELPWYWSDQGALRIQVAGLASGDEEIVRGEFSIESPKFTLIELQKGCIVGATCVNNARDFAPLRRLLAAGAQPDRAALANPATDLRKLAAAVGT</sequence>
<keyword evidence="2" id="KW-0285">Flavoprotein</keyword>
<dbReference type="EC" id="1.18.1.3" evidence="7"/>
<dbReference type="PRINTS" id="PR00368">
    <property type="entry name" value="FADPNR"/>
</dbReference>
<dbReference type="Pfam" id="PF07992">
    <property type="entry name" value="Pyr_redox_2"/>
    <property type="match status" value="1"/>
</dbReference>
<protein>
    <submittedName>
        <fullName evidence="7">3-phenylpropionate dioxygenase ferredoxin oxidoreductase</fullName>
        <ecNumber evidence="7">1.18.1.3</ecNumber>
    </submittedName>
</protein>
<dbReference type="InterPro" id="IPR050446">
    <property type="entry name" value="FAD-oxidoreductase/Apoptosis"/>
</dbReference>
<evidence type="ECO:0000259" key="6">
    <source>
        <dbReference type="Pfam" id="PF14759"/>
    </source>
</evidence>
<comment type="cofactor">
    <cofactor evidence="1">
        <name>FAD</name>
        <dbReference type="ChEBI" id="CHEBI:57692"/>
    </cofactor>
</comment>
<dbReference type="SUPFAM" id="SSF51905">
    <property type="entry name" value="FAD/NAD(P)-binding domain"/>
    <property type="match status" value="1"/>
</dbReference>
<keyword evidence="3" id="KW-0274">FAD</keyword>